<dbReference type="AlphaFoldDB" id="A0A0B7KRS8"/>
<feature type="domain" description="Aldehyde dehydrogenase" evidence="5">
    <location>
        <begin position="20"/>
        <end position="330"/>
    </location>
</feature>
<dbReference type="InterPro" id="IPR016161">
    <property type="entry name" value="Ald_DH/histidinol_DH"/>
</dbReference>
<evidence type="ECO:0000313" key="6">
    <source>
        <dbReference type="EMBL" id="CEO57675.1"/>
    </source>
</evidence>
<sequence length="350" mass="37202">MSNVTIPQDFETRLFISNEFVASKSEDRLRVINPRAGEVVTSDVHLAGAEDVGLAVVAAKEAFENGPWPTMSESRRGKLLWKLADLMEANGGELAGLESLAMGSSPIMGHAMAIKNAADVFRYYAGWADKLSGESFPPEDGLMKIVKHEPIGVCTGIWAWNASLMTFTWKAAPALAVGNSVILKSSEKPPLGFLGIAKLIPTTGFPPGVVQFLSGAAETGKALALHPHVRKIILTGSGSAGRKILEAASKSNLMKVTLELGGKFPAIVFPDADFDNARKWQDAQPLTAVIGVPPAFLVNAGQVCATTSRLYIHRSIAPQFIEGLKGIYRAAAEQMGPDDGPMGVPPVTDK</sequence>
<dbReference type="EMBL" id="CDPU01000124">
    <property type="protein sequence ID" value="CEO57675.1"/>
    <property type="molecule type" value="Genomic_DNA"/>
</dbReference>
<evidence type="ECO:0000256" key="1">
    <source>
        <dbReference type="ARBA" id="ARBA00009986"/>
    </source>
</evidence>
<dbReference type="EC" id="1.2.1.3" evidence="3"/>
<comment type="similarity">
    <text evidence="1">Belongs to the aldehyde dehydrogenase family.</text>
</comment>
<evidence type="ECO:0000256" key="2">
    <source>
        <dbReference type="ARBA" id="ARBA00023002"/>
    </source>
</evidence>
<gene>
    <name evidence="6" type="ORF">BN869_000013733_1</name>
</gene>
<reference evidence="6" key="1">
    <citation type="submission" date="2015-01" db="EMBL/GenBank/DDBJ databases">
        <authorList>
            <person name="Durling Mikael"/>
        </authorList>
    </citation>
    <scope>NUCLEOTIDE SEQUENCE</scope>
</reference>
<evidence type="ECO:0000256" key="3">
    <source>
        <dbReference type="ARBA" id="ARBA00024226"/>
    </source>
</evidence>
<accession>A0A0B7KRS8</accession>
<dbReference type="SUPFAM" id="SSF53720">
    <property type="entry name" value="ALDH-like"/>
    <property type="match status" value="1"/>
</dbReference>
<dbReference type="GO" id="GO:0004029">
    <property type="term" value="F:aldehyde dehydrogenase (NAD+) activity"/>
    <property type="evidence" value="ECO:0007669"/>
    <property type="project" value="UniProtKB-EC"/>
</dbReference>
<proteinExistence type="inferred from homology"/>
<comment type="catalytic activity">
    <reaction evidence="4">
        <text>an aldehyde + NAD(+) + H2O = a carboxylate + NADH + 2 H(+)</text>
        <dbReference type="Rhea" id="RHEA:16185"/>
        <dbReference type="ChEBI" id="CHEBI:15377"/>
        <dbReference type="ChEBI" id="CHEBI:15378"/>
        <dbReference type="ChEBI" id="CHEBI:17478"/>
        <dbReference type="ChEBI" id="CHEBI:29067"/>
        <dbReference type="ChEBI" id="CHEBI:57540"/>
        <dbReference type="ChEBI" id="CHEBI:57945"/>
        <dbReference type="EC" id="1.2.1.3"/>
    </reaction>
</comment>
<name>A0A0B7KRS8_BIOOC</name>
<protein>
    <recommendedName>
        <fullName evidence="3">aldehyde dehydrogenase (NAD(+))</fullName>
        <ecNumber evidence="3">1.2.1.3</ecNumber>
    </recommendedName>
</protein>
<dbReference type="PANTHER" id="PTHR11699">
    <property type="entry name" value="ALDEHYDE DEHYDROGENASE-RELATED"/>
    <property type="match status" value="1"/>
</dbReference>
<dbReference type="InterPro" id="IPR016163">
    <property type="entry name" value="Ald_DH_C"/>
</dbReference>
<evidence type="ECO:0000259" key="5">
    <source>
        <dbReference type="Pfam" id="PF00171"/>
    </source>
</evidence>
<dbReference type="Gene3D" id="3.40.309.10">
    <property type="entry name" value="Aldehyde Dehydrogenase, Chain A, domain 2"/>
    <property type="match status" value="1"/>
</dbReference>
<dbReference type="InterPro" id="IPR016162">
    <property type="entry name" value="Ald_DH_N"/>
</dbReference>
<dbReference type="Pfam" id="PF00171">
    <property type="entry name" value="Aldedh"/>
    <property type="match status" value="1"/>
</dbReference>
<evidence type="ECO:0000256" key="4">
    <source>
        <dbReference type="ARBA" id="ARBA00049194"/>
    </source>
</evidence>
<dbReference type="FunFam" id="3.40.605.10:FF:000007">
    <property type="entry name" value="NAD/NADP-dependent betaine aldehyde dehydrogenase"/>
    <property type="match status" value="1"/>
</dbReference>
<dbReference type="InterPro" id="IPR015590">
    <property type="entry name" value="Aldehyde_DH_dom"/>
</dbReference>
<dbReference type="Gene3D" id="3.40.605.10">
    <property type="entry name" value="Aldehyde Dehydrogenase, Chain A, domain 1"/>
    <property type="match status" value="1"/>
</dbReference>
<organism evidence="6">
    <name type="scientific">Bionectria ochroleuca</name>
    <name type="common">Gliocladium roseum</name>
    <dbReference type="NCBI Taxonomy" id="29856"/>
    <lineage>
        <taxon>Eukaryota</taxon>
        <taxon>Fungi</taxon>
        <taxon>Dikarya</taxon>
        <taxon>Ascomycota</taxon>
        <taxon>Pezizomycotina</taxon>
        <taxon>Sordariomycetes</taxon>
        <taxon>Hypocreomycetidae</taxon>
        <taxon>Hypocreales</taxon>
        <taxon>Bionectriaceae</taxon>
        <taxon>Clonostachys</taxon>
    </lineage>
</organism>
<keyword evidence="2" id="KW-0560">Oxidoreductase</keyword>